<reference evidence="9 10" key="1">
    <citation type="submission" date="2018-10" db="EMBL/GenBank/DDBJ databases">
        <title>Isolation from soil.</title>
        <authorList>
            <person name="Hu J."/>
        </authorList>
    </citation>
    <scope>NUCLEOTIDE SEQUENCE [LARGE SCALE GENOMIC DNA]</scope>
    <source>
        <strain evidence="9 10">NEAU-Ht49</strain>
    </source>
</reference>
<keyword evidence="2 6" id="KW-0547">Nucleotide-binding</keyword>
<feature type="region of interest" description="Disordered" evidence="7">
    <location>
        <begin position="272"/>
        <end position="298"/>
    </location>
</feature>
<dbReference type="GO" id="GO:0005524">
    <property type="term" value="F:ATP binding"/>
    <property type="evidence" value="ECO:0007669"/>
    <property type="project" value="UniProtKB-UniRule"/>
</dbReference>
<accession>A0A3M2LTE9</accession>
<name>A0A3M2LTE9_9ACTN</name>
<dbReference type="SUPFAM" id="SSF56112">
    <property type="entry name" value="Protein kinase-like (PK-like)"/>
    <property type="match status" value="1"/>
</dbReference>
<dbReference type="PROSITE" id="PS50082">
    <property type="entry name" value="WD_REPEATS_2"/>
    <property type="match status" value="3"/>
</dbReference>
<dbReference type="InterPro" id="IPR000719">
    <property type="entry name" value="Prot_kinase_dom"/>
</dbReference>
<dbReference type="RefSeq" id="WP_122197030.1">
    <property type="nucleotide sequence ID" value="NZ_JBHSKC010000002.1"/>
</dbReference>
<dbReference type="InterPro" id="IPR011047">
    <property type="entry name" value="Quinoprotein_ADH-like_sf"/>
</dbReference>
<dbReference type="Gene3D" id="1.10.510.10">
    <property type="entry name" value="Transferase(Phosphotransferase) domain 1"/>
    <property type="match status" value="1"/>
</dbReference>
<feature type="region of interest" description="Disordered" evidence="7">
    <location>
        <begin position="1"/>
        <end position="22"/>
    </location>
</feature>
<dbReference type="PANTHER" id="PTHR43289:SF34">
    <property type="entry name" value="SERINE_THREONINE-PROTEIN KINASE YBDM-RELATED"/>
    <property type="match status" value="1"/>
</dbReference>
<evidence type="ECO:0000256" key="7">
    <source>
        <dbReference type="SAM" id="MobiDB-lite"/>
    </source>
</evidence>
<organism evidence="9 10">
    <name type="scientific">Actinomadura harenae</name>
    <dbReference type="NCBI Taxonomy" id="2483351"/>
    <lineage>
        <taxon>Bacteria</taxon>
        <taxon>Bacillati</taxon>
        <taxon>Actinomycetota</taxon>
        <taxon>Actinomycetes</taxon>
        <taxon>Streptosporangiales</taxon>
        <taxon>Thermomonosporaceae</taxon>
        <taxon>Actinomadura</taxon>
    </lineage>
</organism>
<dbReference type="Pfam" id="PF00400">
    <property type="entry name" value="WD40"/>
    <property type="match status" value="3"/>
</dbReference>
<evidence type="ECO:0000256" key="4">
    <source>
        <dbReference type="ARBA" id="ARBA00022840"/>
    </source>
</evidence>
<dbReference type="PROSITE" id="PS00108">
    <property type="entry name" value="PROTEIN_KINASE_ST"/>
    <property type="match status" value="1"/>
</dbReference>
<proteinExistence type="predicted"/>
<dbReference type="OrthoDB" id="951193at2"/>
<sequence length="647" mass="66500">MRPLTRPPMRPLRPEDPREVGPYRLEGRLGAGGMGEVFFGVSPGGRHVAVKLIRAEFAADPRFRSRFAREIEAARKVGGFHTAQVVDADAGAEAPWMVTAFVPGPSLRQVVLQRGPMPPHEVRRLGAGLAEGLAAIHGSGLVHRDLKPGNVIMSPDGPRIIDFGIARAADATSLTSAGVVVGTFSFMSPEQVCAEETGPPGDVFSLGCLLTYAATGHGPFDAPTIPAIVHRITSGPPTLDGLTGDLREIVAACLAKDPAPRPSVPVLLDRLTSPETHPAAPPQPTAPAPAPQAAAPAEKQVSRRALLVGGAAAGAVAVVGVPAAVMLWPTRGAAGEAGVPVTPIGVPVANTLPNTAVDMVQLAYSADGKRLTGAGFDQIWQWDLATGKGTSTNLGFDDWTRPQTLSADGRIAAGATRNGPFTIRDALTGKAIGTLPAATKPRAVALSPDGRLLAYTGDDGTPQVWDVAAKRIVKTGPAGTSGGSTLRLLFSQDGRDVLRVDQGKVTRTRVTDTPVKGATRGVPSITAQIGATVVALSPDGSTLATTGDFDSSIVLAPPDAPSASSGRKLTGHTGRITSAAFSPDGKVLISGGEDGMVRLWHVPTGREVASVSGDPNKVECVTFGPDGQTFASGGATGVTRIWTLPAS</sequence>
<comment type="caution">
    <text evidence="9">The sequence shown here is derived from an EMBL/GenBank/DDBJ whole genome shotgun (WGS) entry which is preliminary data.</text>
</comment>
<evidence type="ECO:0000256" key="6">
    <source>
        <dbReference type="PROSITE-ProRule" id="PRU10141"/>
    </source>
</evidence>
<dbReference type="SMART" id="SM00220">
    <property type="entry name" value="S_TKc"/>
    <property type="match status" value="1"/>
</dbReference>
<dbReference type="PROSITE" id="PS50294">
    <property type="entry name" value="WD_REPEATS_REGION"/>
    <property type="match status" value="2"/>
</dbReference>
<feature type="binding site" evidence="6">
    <location>
        <position position="51"/>
    </location>
    <ligand>
        <name>ATP</name>
        <dbReference type="ChEBI" id="CHEBI:30616"/>
    </ligand>
</feature>
<keyword evidence="4 6" id="KW-0067">ATP-binding</keyword>
<dbReference type="Gene3D" id="2.130.10.10">
    <property type="entry name" value="YVTN repeat-like/Quinoprotein amine dehydrogenase"/>
    <property type="match status" value="2"/>
</dbReference>
<dbReference type="InterPro" id="IPR017441">
    <property type="entry name" value="Protein_kinase_ATP_BS"/>
</dbReference>
<evidence type="ECO:0000256" key="2">
    <source>
        <dbReference type="ARBA" id="ARBA00022741"/>
    </source>
</evidence>
<dbReference type="InterPro" id="IPR011009">
    <property type="entry name" value="Kinase-like_dom_sf"/>
</dbReference>
<evidence type="ECO:0000256" key="5">
    <source>
        <dbReference type="PROSITE-ProRule" id="PRU00221"/>
    </source>
</evidence>
<feature type="compositionally biased region" description="Pro residues" evidence="7">
    <location>
        <begin position="279"/>
        <end position="290"/>
    </location>
</feature>
<feature type="repeat" description="WD" evidence="5">
    <location>
        <begin position="611"/>
        <end position="647"/>
    </location>
</feature>
<dbReference type="PROSITE" id="PS50011">
    <property type="entry name" value="PROTEIN_KINASE_DOM"/>
    <property type="match status" value="1"/>
</dbReference>
<dbReference type="CDD" id="cd14014">
    <property type="entry name" value="STKc_PknB_like"/>
    <property type="match status" value="1"/>
</dbReference>
<evidence type="ECO:0000256" key="3">
    <source>
        <dbReference type="ARBA" id="ARBA00022777"/>
    </source>
</evidence>
<feature type="compositionally biased region" description="Pro residues" evidence="7">
    <location>
        <begin position="1"/>
        <end position="11"/>
    </location>
</feature>
<dbReference type="AlphaFoldDB" id="A0A3M2LTE9"/>
<feature type="compositionally biased region" description="Basic and acidic residues" evidence="7">
    <location>
        <begin position="12"/>
        <end position="22"/>
    </location>
</feature>
<keyword evidence="3" id="KW-0418">Kinase</keyword>
<dbReference type="SUPFAM" id="SSF50998">
    <property type="entry name" value="Quinoprotein alcohol dehydrogenase-like"/>
    <property type="match status" value="1"/>
</dbReference>
<keyword evidence="1" id="KW-0808">Transferase</keyword>
<dbReference type="Proteomes" id="UP000282674">
    <property type="component" value="Unassembled WGS sequence"/>
</dbReference>
<protein>
    <recommendedName>
        <fullName evidence="8">Protein kinase domain-containing protein</fullName>
    </recommendedName>
</protein>
<evidence type="ECO:0000313" key="9">
    <source>
        <dbReference type="EMBL" id="RMI40687.1"/>
    </source>
</evidence>
<evidence type="ECO:0000256" key="1">
    <source>
        <dbReference type="ARBA" id="ARBA00022679"/>
    </source>
</evidence>
<dbReference type="Gene3D" id="3.30.200.20">
    <property type="entry name" value="Phosphorylase Kinase, domain 1"/>
    <property type="match status" value="1"/>
</dbReference>
<dbReference type="InterPro" id="IPR015943">
    <property type="entry name" value="WD40/YVTN_repeat-like_dom_sf"/>
</dbReference>
<feature type="repeat" description="WD" evidence="5">
    <location>
        <begin position="443"/>
        <end position="475"/>
    </location>
</feature>
<keyword evidence="10" id="KW-1185">Reference proteome</keyword>
<keyword evidence="5" id="KW-0853">WD repeat</keyword>
<dbReference type="SMART" id="SM00320">
    <property type="entry name" value="WD40"/>
    <property type="match status" value="4"/>
</dbReference>
<dbReference type="PANTHER" id="PTHR43289">
    <property type="entry name" value="MITOGEN-ACTIVATED PROTEIN KINASE KINASE KINASE 20-RELATED"/>
    <property type="match status" value="1"/>
</dbReference>
<evidence type="ECO:0000313" key="10">
    <source>
        <dbReference type="Proteomes" id="UP000282674"/>
    </source>
</evidence>
<gene>
    <name evidence="9" type="ORF">EBO15_25840</name>
</gene>
<dbReference type="EMBL" id="RFFG01000051">
    <property type="protein sequence ID" value="RMI40687.1"/>
    <property type="molecule type" value="Genomic_DNA"/>
</dbReference>
<feature type="domain" description="Protein kinase" evidence="8">
    <location>
        <begin position="23"/>
        <end position="280"/>
    </location>
</feature>
<evidence type="ECO:0000259" key="8">
    <source>
        <dbReference type="PROSITE" id="PS50011"/>
    </source>
</evidence>
<dbReference type="InterPro" id="IPR008271">
    <property type="entry name" value="Ser/Thr_kinase_AS"/>
</dbReference>
<dbReference type="InterPro" id="IPR001680">
    <property type="entry name" value="WD40_rpt"/>
</dbReference>
<feature type="repeat" description="WD" evidence="5">
    <location>
        <begin position="569"/>
        <end position="610"/>
    </location>
</feature>
<dbReference type="Pfam" id="PF00069">
    <property type="entry name" value="Pkinase"/>
    <property type="match status" value="1"/>
</dbReference>
<dbReference type="GO" id="GO:0004674">
    <property type="term" value="F:protein serine/threonine kinase activity"/>
    <property type="evidence" value="ECO:0007669"/>
    <property type="project" value="TreeGrafter"/>
</dbReference>
<dbReference type="PROSITE" id="PS00107">
    <property type="entry name" value="PROTEIN_KINASE_ATP"/>
    <property type="match status" value="1"/>
</dbReference>